<evidence type="ECO:0000313" key="2">
    <source>
        <dbReference type="Proteomes" id="UP000314294"/>
    </source>
</evidence>
<proteinExistence type="predicted"/>
<sequence length="67" mass="7631">MRCEQQQPYGQRQSIVEIGQVCWLHSLSIPGLSYLSIFIPQQRLRLLLNNTSTPNLTHTSLSCQLSC</sequence>
<dbReference type="Proteomes" id="UP000314294">
    <property type="component" value="Unassembled WGS sequence"/>
</dbReference>
<protein>
    <submittedName>
        <fullName evidence="1">Uncharacterized protein</fullName>
    </submittedName>
</protein>
<dbReference type="AlphaFoldDB" id="A0A4Z2JD72"/>
<gene>
    <name evidence="1" type="ORF">EYF80_002434</name>
</gene>
<accession>A0A4Z2JD72</accession>
<reference evidence="1 2" key="1">
    <citation type="submission" date="2019-03" db="EMBL/GenBank/DDBJ databases">
        <title>First draft genome of Liparis tanakae, snailfish: a comprehensive survey of snailfish specific genes.</title>
        <authorList>
            <person name="Kim W."/>
            <person name="Song I."/>
            <person name="Jeong J.-H."/>
            <person name="Kim D."/>
            <person name="Kim S."/>
            <person name="Ryu S."/>
            <person name="Song J.Y."/>
            <person name="Lee S.K."/>
        </authorList>
    </citation>
    <scope>NUCLEOTIDE SEQUENCE [LARGE SCALE GENOMIC DNA]</scope>
    <source>
        <tissue evidence="1">Muscle</tissue>
    </source>
</reference>
<dbReference type="EMBL" id="SRLO01000011">
    <property type="protein sequence ID" value="TNN87232.1"/>
    <property type="molecule type" value="Genomic_DNA"/>
</dbReference>
<comment type="caution">
    <text evidence="1">The sequence shown here is derived from an EMBL/GenBank/DDBJ whole genome shotgun (WGS) entry which is preliminary data.</text>
</comment>
<name>A0A4Z2JD72_9TELE</name>
<keyword evidence="2" id="KW-1185">Reference proteome</keyword>
<evidence type="ECO:0000313" key="1">
    <source>
        <dbReference type="EMBL" id="TNN87232.1"/>
    </source>
</evidence>
<organism evidence="1 2">
    <name type="scientific">Liparis tanakae</name>
    <name type="common">Tanaka's snailfish</name>
    <dbReference type="NCBI Taxonomy" id="230148"/>
    <lineage>
        <taxon>Eukaryota</taxon>
        <taxon>Metazoa</taxon>
        <taxon>Chordata</taxon>
        <taxon>Craniata</taxon>
        <taxon>Vertebrata</taxon>
        <taxon>Euteleostomi</taxon>
        <taxon>Actinopterygii</taxon>
        <taxon>Neopterygii</taxon>
        <taxon>Teleostei</taxon>
        <taxon>Neoteleostei</taxon>
        <taxon>Acanthomorphata</taxon>
        <taxon>Eupercaria</taxon>
        <taxon>Perciformes</taxon>
        <taxon>Cottioidei</taxon>
        <taxon>Cottales</taxon>
        <taxon>Liparidae</taxon>
        <taxon>Liparis</taxon>
    </lineage>
</organism>